<accession>S8F2W0</accession>
<sequence>MPPQLRVTFGRFFAGRKEPKALLSRQLFLAVVLAVHASPVSLRGDFFFSFFLPACPFFASTELRPLRGPFAKEPAPWRLAPQSRTRPMSDISVHLLSLLFPSVSFSLLFSLRLPAFPASTCLSVSRVLSPFLRGLPPLSVCLSSTAFPTLHLLLSTFFSLPSSLYLLLSTFFSLPSSLYLLLSAFLPVSVRRMSPVSVRRDRPTPSRGWCRRAERGKAKDIGCFSSSLLARFSPLSIGSWSSRHHCRSFFSISPCSLRDPPSSRDFQRCSPLFSSPFFSLSLRQTRSLGSSLLGCLVALLLIGPLLPIPSASSPLPAAAYAHPPESPAAASSPSPVRFGEASVEEPEPTSQTGDDGDAGDRSVTVSDVVQAELEMLDRITADLRHSPLTAEFDAELERSLDRVDDRLSDTDRMMKTVGCFSIAHQHFTENRPLYKALVEKASPEKGMRQDEMLRLMFHGAWVACYQRFSSPDQVERVFLGLLSVQEKLTALLRRPDTPLRFSKKQHHAAEELIRRLARVSPENHKAISGFWGYTYAVVIIFLLFFSLLCLHRVMKTKKQRGGRLTGEPTQARKRGNDKHH</sequence>
<feature type="region of interest" description="Disordered" evidence="1">
    <location>
        <begin position="559"/>
        <end position="580"/>
    </location>
</feature>
<evidence type="ECO:0000313" key="4">
    <source>
        <dbReference type="Proteomes" id="UP000001529"/>
    </source>
</evidence>
<protein>
    <recommendedName>
        <fullName evidence="5">Transmembrane protein</fullName>
    </recommendedName>
</protein>
<dbReference type="VEuPathDB" id="ToxoDB:TGME49_203400"/>
<gene>
    <name evidence="3" type="ORF">TGME49_203400</name>
</gene>
<evidence type="ECO:0000256" key="1">
    <source>
        <dbReference type="SAM" id="MobiDB-lite"/>
    </source>
</evidence>
<feature type="region of interest" description="Disordered" evidence="1">
    <location>
        <begin position="319"/>
        <end position="361"/>
    </location>
</feature>
<feature type="transmembrane region" description="Helical" evidence="2">
    <location>
        <begin position="134"/>
        <end position="158"/>
    </location>
</feature>
<proteinExistence type="predicted"/>
<feature type="transmembrane region" description="Helical" evidence="2">
    <location>
        <begin position="288"/>
        <end position="306"/>
    </location>
</feature>
<feature type="transmembrane region" description="Helical" evidence="2">
    <location>
        <begin position="91"/>
        <end position="113"/>
    </location>
</feature>
<evidence type="ECO:0000256" key="2">
    <source>
        <dbReference type="SAM" id="Phobius"/>
    </source>
</evidence>
<keyword evidence="2" id="KW-1133">Transmembrane helix</keyword>
<organism evidence="3 4">
    <name type="scientific">Toxoplasma gondii (strain ATCC 50611 / Me49)</name>
    <dbReference type="NCBI Taxonomy" id="508771"/>
    <lineage>
        <taxon>Eukaryota</taxon>
        <taxon>Sar</taxon>
        <taxon>Alveolata</taxon>
        <taxon>Apicomplexa</taxon>
        <taxon>Conoidasida</taxon>
        <taxon>Coccidia</taxon>
        <taxon>Eucoccidiorida</taxon>
        <taxon>Eimeriorina</taxon>
        <taxon>Sarcocystidae</taxon>
        <taxon>Toxoplasma</taxon>
    </lineage>
</organism>
<feature type="compositionally biased region" description="Basic residues" evidence="1">
    <location>
        <begin position="571"/>
        <end position="580"/>
    </location>
</feature>
<dbReference type="KEGG" id="tgo:TGME49_203400"/>
<evidence type="ECO:0008006" key="5">
    <source>
        <dbReference type="Google" id="ProtNLM"/>
    </source>
</evidence>
<keyword evidence="2" id="KW-0812">Transmembrane</keyword>
<feature type="compositionally biased region" description="Low complexity" evidence="1">
    <location>
        <begin position="319"/>
        <end position="335"/>
    </location>
</feature>
<name>S8F2W0_TOXGM</name>
<dbReference type="EMBL" id="CM002041">
    <property type="protein sequence ID" value="EPT30126.1"/>
    <property type="molecule type" value="Genomic_DNA"/>
</dbReference>
<dbReference type="GeneID" id="7894200"/>
<dbReference type="EMBL" id="KE138829">
    <property type="protein sequence ID" value="EPT30126.1"/>
    <property type="molecule type" value="Genomic_DNA"/>
</dbReference>
<evidence type="ECO:0000313" key="3">
    <source>
        <dbReference type="EMBL" id="EPT30126.1"/>
    </source>
</evidence>
<reference evidence="3" key="1">
    <citation type="submission" date="2013-04" db="EMBL/GenBank/DDBJ databases">
        <authorList>
            <person name="Sibley D."/>
            <person name="Venepally P."/>
            <person name="Karamycheva S."/>
            <person name="Hadjithomas M."/>
            <person name="Khan A."/>
            <person name="Brunk B."/>
            <person name="Roos D."/>
            <person name="Caler E."/>
            <person name="Lorenzi H."/>
        </authorList>
    </citation>
    <scope>NUCLEOTIDE SEQUENCE [LARGE SCALE GENOMIC DNA]</scope>
    <source>
        <strain evidence="3">ME49</strain>
    </source>
</reference>
<feature type="transmembrane region" description="Helical" evidence="2">
    <location>
        <begin position="530"/>
        <end position="550"/>
    </location>
</feature>
<dbReference type="AlphaFoldDB" id="S8F2W0"/>
<dbReference type="OrthoDB" id="333761at2759"/>
<feature type="transmembrane region" description="Helical" evidence="2">
    <location>
        <begin position="164"/>
        <end position="190"/>
    </location>
</feature>
<keyword evidence="4" id="KW-1185">Reference proteome</keyword>
<dbReference type="RefSeq" id="XP_002367622.2">
    <property type="nucleotide sequence ID" value="XM_002367581.2"/>
</dbReference>
<dbReference type="Proteomes" id="UP000001529">
    <property type="component" value="Chromosome VIIa"/>
</dbReference>
<keyword evidence="2" id="KW-0472">Membrane</keyword>